<feature type="region of interest" description="Disordered" evidence="1">
    <location>
        <begin position="1"/>
        <end position="32"/>
    </location>
</feature>
<evidence type="ECO:0000256" key="1">
    <source>
        <dbReference type="SAM" id="MobiDB-lite"/>
    </source>
</evidence>
<evidence type="ECO:0008006" key="4">
    <source>
        <dbReference type="Google" id="ProtNLM"/>
    </source>
</evidence>
<dbReference type="AlphaFoldDB" id="A0A2S3ZPP8"/>
<reference evidence="2 3" key="1">
    <citation type="submission" date="2018-01" db="EMBL/GenBank/DDBJ databases">
        <title>Cryobacterium sp. nov., from glaciers in China.</title>
        <authorList>
            <person name="Liu Q."/>
            <person name="Xin Y.-H."/>
        </authorList>
    </citation>
    <scope>NUCLEOTIDE SEQUENCE [LARGE SCALE GENOMIC DNA]</scope>
    <source>
        <strain evidence="2 3">TMB1-8</strain>
    </source>
</reference>
<dbReference type="OrthoDB" id="5517693at2"/>
<proteinExistence type="predicted"/>
<dbReference type="EMBL" id="PPXF01000012">
    <property type="protein sequence ID" value="POH71143.1"/>
    <property type="molecule type" value="Genomic_DNA"/>
</dbReference>
<accession>A0A2S3ZPP8</accession>
<gene>
    <name evidence="2" type="ORF">C3B59_02720</name>
</gene>
<protein>
    <recommendedName>
        <fullName evidence="4">Transcriptional regulator, AbiEi antitoxin, Type IV TA system</fullName>
    </recommendedName>
</protein>
<name>A0A2S3ZPP8_9MICO</name>
<organism evidence="2 3">
    <name type="scientific">Cryobacterium zongtaii</name>
    <dbReference type="NCBI Taxonomy" id="1259217"/>
    <lineage>
        <taxon>Bacteria</taxon>
        <taxon>Bacillati</taxon>
        <taxon>Actinomycetota</taxon>
        <taxon>Actinomycetes</taxon>
        <taxon>Micrococcales</taxon>
        <taxon>Microbacteriaceae</taxon>
        <taxon>Cryobacterium</taxon>
    </lineage>
</organism>
<feature type="compositionally biased region" description="Polar residues" evidence="1">
    <location>
        <begin position="1"/>
        <end position="12"/>
    </location>
</feature>
<evidence type="ECO:0000313" key="2">
    <source>
        <dbReference type="EMBL" id="POH71143.1"/>
    </source>
</evidence>
<sequence length="324" mass="36598">MDPNASALSQLRLTRDQPGHDARAQRREYDHGGTERLRRGIYVSRTIWTSADADARYLMRIQAAVLSRQSRPVVSHLSAARVWGLPVLGQWPTEVHLQGGSGQTRTSKNWIAWHHDPLPDEDVTEIDGLLVTTRLRTLVDLARSQPFRSAVISLDAGLQEQFLLPGGAVVPAVTRDEVMDRVLRLGSARGTRRARRSVGFADAKSGSPGESLSRTGIFLAGMPMPELQVVYPHPFGEDRVDFRWKRRFQLKRMPLLGEFDGEVTYTRGEFMGGRTIDEVVWAEKRREDRLRAPGRAMVRWLWADALRPERLRALLLNAGLRPTQ</sequence>
<dbReference type="RefSeq" id="WP_103429924.1">
    <property type="nucleotide sequence ID" value="NZ_PPXF01000012.1"/>
</dbReference>
<comment type="caution">
    <text evidence="2">The sequence shown here is derived from an EMBL/GenBank/DDBJ whole genome shotgun (WGS) entry which is preliminary data.</text>
</comment>
<dbReference type="Proteomes" id="UP000237104">
    <property type="component" value="Unassembled WGS sequence"/>
</dbReference>
<evidence type="ECO:0000313" key="3">
    <source>
        <dbReference type="Proteomes" id="UP000237104"/>
    </source>
</evidence>
<feature type="compositionally biased region" description="Basic and acidic residues" evidence="1">
    <location>
        <begin position="13"/>
        <end position="32"/>
    </location>
</feature>